<dbReference type="AlphaFoldDB" id="A0A0A9H1S9"/>
<organism evidence="1">
    <name type="scientific">Arundo donax</name>
    <name type="common">Giant reed</name>
    <name type="synonym">Donax arundinaceus</name>
    <dbReference type="NCBI Taxonomy" id="35708"/>
    <lineage>
        <taxon>Eukaryota</taxon>
        <taxon>Viridiplantae</taxon>
        <taxon>Streptophyta</taxon>
        <taxon>Embryophyta</taxon>
        <taxon>Tracheophyta</taxon>
        <taxon>Spermatophyta</taxon>
        <taxon>Magnoliopsida</taxon>
        <taxon>Liliopsida</taxon>
        <taxon>Poales</taxon>
        <taxon>Poaceae</taxon>
        <taxon>PACMAD clade</taxon>
        <taxon>Arundinoideae</taxon>
        <taxon>Arundineae</taxon>
        <taxon>Arundo</taxon>
    </lineage>
</organism>
<proteinExistence type="predicted"/>
<name>A0A0A9H1S9_ARUDO</name>
<sequence length="31" mass="3562">MHPCKHGAIALTQSSSSLIKQFIEYKVHFFL</sequence>
<evidence type="ECO:0000313" key="1">
    <source>
        <dbReference type="EMBL" id="JAE30712.1"/>
    </source>
</evidence>
<reference evidence="1" key="1">
    <citation type="submission" date="2014-09" db="EMBL/GenBank/DDBJ databases">
        <authorList>
            <person name="Magalhaes I.L.F."/>
            <person name="Oliveira U."/>
            <person name="Santos F.R."/>
            <person name="Vidigal T.H.D.A."/>
            <person name="Brescovit A.D."/>
            <person name="Santos A.J."/>
        </authorList>
    </citation>
    <scope>NUCLEOTIDE SEQUENCE</scope>
    <source>
        <tissue evidence="1">Shoot tissue taken approximately 20 cm above the soil surface</tissue>
    </source>
</reference>
<reference evidence="1" key="2">
    <citation type="journal article" date="2015" name="Data Brief">
        <title>Shoot transcriptome of the giant reed, Arundo donax.</title>
        <authorList>
            <person name="Barrero R.A."/>
            <person name="Guerrero F.D."/>
            <person name="Moolhuijzen P."/>
            <person name="Goolsby J.A."/>
            <person name="Tidwell J."/>
            <person name="Bellgard S.E."/>
            <person name="Bellgard M.I."/>
        </authorList>
    </citation>
    <scope>NUCLEOTIDE SEQUENCE</scope>
    <source>
        <tissue evidence="1">Shoot tissue taken approximately 20 cm above the soil surface</tissue>
    </source>
</reference>
<dbReference type="EMBL" id="GBRH01167184">
    <property type="protein sequence ID" value="JAE30712.1"/>
    <property type="molecule type" value="Transcribed_RNA"/>
</dbReference>
<accession>A0A0A9H1S9</accession>
<protein>
    <submittedName>
        <fullName evidence="1">Uncharacterized protein</fullName>
    </submittedName>
</protein>